<sequence length="80" mass="9233">LLHLFILLLQLSVLLHQLFDYLSILLLLFTGISSLFLHLFLPILGNSPNIRQLFLEFSHHRSVYFLQSSGVSIHSCNEIK</sequence>
<dbReference type="EMBL" id="BTRK01000005">
    <property type="protein sequence ID" value="GMR56285.1"/>
    <property type="molecule type" value="Genomic_DNA"/>
</dbReference>
<evidence type="ECO:0000313" key="3">
    <source>
        <dbReference type="Proteomes" id="UP001328107"/>
    </source>
</evidence>
<proteinExistence type="predicted"/>
<keyword evidence="1" id="KW-1133">Transmembrane helix</keyword>
<organism evidence="2 3">
    <name type="scientific">Pristionchus mayeri</name>
    <dbReference type="NCBI Taxonomy" id="1317129"/>
    <lineage>
        <taxon>Eukaryota</taxon>
        <taxon>Metazoa</taxon>
        <taxon>Ecdysozoa</taxon>
        <taxon>Nematoda</taxon>
        <taxon>Chromadorea</taxon>
        <taxon>Rhabditida</taxon>
        <taxon>Rhabditina</taxon>
        <taxon>Diplogasteromorpha</taxon>
        <taxon>Diplogasteroidea</taxon>
        <taxon>Neodiplogasteridae</taxon>
        <taxon>Pristionchus</taxon>
    </lineage>
</organism>
<protein>
    <submittedName>
        <fullName evidence="2">Uncharacterized protein</fullName>
    </submittedName>
</protein>
<gene>
    <name evidence="2" type="ORF">PMAYCL1PPCAC_26480</name>
</gene>
<accession>A0AAN5D593</accession>
<feature type="non-terminal residue" evidence="2">
    <location>
        <position position="1"/>
    </location>
</feature>
<keyword evidence="1" id="KW-0812">Transmembrane</keyword>
<feature type="non-terminal residue" evidence="2">
    <location>
        <position position="80"/>
    </location>
</feature>
<name>A0AAN5D593_9BILA</name>
<feature type="transmembrane region" description="Helical" evidence="1">
    <location>
        <begin position="25"/>
        <end position="44"/>
    </location>
</feature>
<comment type="caution">
    <text evidence="2">The sequence shown here is derived from an EMBL/GenBank/DDBJ whole genome shotgun (WGS) entry which is preliminary data.</text>
</comment>
<dbReference type="Proteomes" id="UP001328107">
    <property type="component" value="Unassembled WGS sequence"/>
</dbReference>
<keyword evidence="1" id="KW-0472">Membrane</keyword>
<evidence type="ECO:0000313" key="2">
    <source>
        <dbReference type="EMBL" id="GMR56285.1"/>
    </source>
</evidence>
<evidence type="ECO:0000256" key="1">
    <source>
        <dbReference type="SAM" id="Phobius"/>
    </source>
</evidence>
<dbReference type="AlphaFoldDB" id="A0AAN5D593"/>
<keyword evidence="3" id="KW-1185">Reference proteome</keyword>
<reference evidence="3" key="1">
    <citation type="submission" date="2022-10" db="EMBL/GenBank/DDBJ databases">
        <title>Genome assembly of Pristionchus species.</title>
        <authorList>
            <person name="Yoshida K."/>
            <person name="Sommer R.J."/>
        </authorList>
    </citation>
    <scope>NUCLEOTIDE SEQUENCE [LARGE SCALE GENOMIC DNA]</scope>
    <source>
        <strain evidence="3">RS5460</strain>
    </source>
</reference>